<feature type="transmembrane region" description="Helical" evidence="1">
    <location>
        <begin position="12"/>
        <end position="29"/>
    </location>
</feature>
<proteinExistence type="predicted"/>
<evidence type="ECO:0000256" key="1">
    <source>
        <dbReference type="SAM" id="Phobius"/>
    </source>
</evidence>
<keyword evidence="1" id="KW-0472">Membrane</keyword>
<accession>A0ABT4X3B8</accession>
<reference evidence="3 4" key="1">
    <citation type="submission" date="2023-01" db="EMBL/GenBank/DDBJ databases">
        <title>Bacillus changyiensis sp. nov., isolated from a coastal deposit.</title>
        <authorList>
            <person name="Xiao G."/>
            <person name="Lai Q."/>
            <person name="Hu Z."/>
            <person name="Shao Z."/>
        </authorList>
    </citation>
    <scope>NUCLEOTIDE SEQUENCE [LARGE SCALE GENOMIC DNA]</scope>
    <source>
        <strain evidence="3 4">CLL-7-23</strain>
    </source>
</reference>
<dbReference type="EMBL" id="JAQKAB010000005">
    <property type="protein sequence ID" value="MDA7026793.1"/>
    <property type="molecule type" value="Genomic_DNA"/>
</dbReference>
<evidence type="ECO:0000313" key="4">
    <source>
        <dbReference type="Proteomes" id="UP001211894"/>
    </source>
</evidence>
<feature type="domain" description="Inner membrane protein YgaP-like transmembrane" evidence="2">
    <location>
        <begin position="1"/>
        <end position="61"/>
    </location>
</feature>
<name>A0ABT4X3B8_9BACI</name>
<evidence type="ECO:0000259" key="2">
    <source>
        <dbReference type="Pfam" id="PF11127"/>
    </source>
</evidence>
<keyword evidence="4" id="KW-1185">Reference proteome</keyword>
<evidence type="ECO:0000313" key="3">
    <source>
        <dbReference type="EMBL" id="MDA7026793.1"/>
    </source>
</evidence>
<keyword evidence="1" id="KW-1133">Transmembrane helix</keyword>
<keyword evidence="1" id="KW-0812">Transmembrane</keyword>
<dbReference type="InterPro" id="IPR021309">
    <property type="entry name" value="YgaP-like_TM"/>
</dbReference>
<gene>
    <name evidence="3" type="ORF">PJ311_09260</name>
</gene>
<dbReference type="RefSeq" id="WP_271340646.1">
    <property type="nucleotide sequence ID" value="NZ_JAQKAB010000005.1"/>
</dbReference>
<dbReference type="Pfam" id="PF11127">
    <property type="entry name" value="YgaP-like_TM"/>
    <property type="match status" value="1"/>
</dbReference>
<organism evidence="3 4">
    <name type="scientific">Bacillus changyiensis</name>
    <dbReference type="NCBI Taxonomy" id="3004103"/>
    <lineage>
        <taxon>Bacteria</taxon>
        <taxon>Bacillati</taxon>
        <taxon>Bacillota</taxon>
        <taxon>Bacilli</taxon>
        <taxon>Bacillales</taxon>
        <taxon>Bacillaceae</taxon>
        <taxon>Bacillus</taxon>
    </lineage>
</organism>
<protein>
    <submittedName>
        <fullName evidence="3">DUF2892 domain-containing protein</fullName>
    </submittedName>
</protein>
<dbReference type="Proteomes" id="UP001211894">
    <property type="component" value="Unassembled WGS sequence"/>
</dbReference>
<sequence length="77" mass="8600">MKQNIDLFDAVLRIACGLTILSAATTKLVRKPWCKMTLMCMFMGALKAGSGILRFCPATYLCQNAMEQDQKSQTNHQ</sequence>
<comment type="caution">
    <text evidence="3">The sequence shown here is derived from an EMBL/GenBank/DDBJ whole genome shotgun (WGS) entry which is preliminary data.</text>
</comment>